<dbReference type="Proteomes" id="UP000198680">
    <property type="component" value="Unassembled WGS sequence"/>
</dbReference>
<dbReference type="InterPro" id="IPR011032">
    <property type="entry name" value="GroES-like_sf"/>
</dbReference>
<keyword evidence="9" id="KW-1185">Reference proteome</keyword>
<dbReference type="GO" id="GO:0016616">
    <property type="term" value="F:oxidoreductase activity, acting on the CH-OH group of donors, NAD or NADP as acceptor"/>
    <property type="evidence" value="ECO:0007669"/>
    <property type="project" value="InterPro"/>
</dbReference>
<dbReference type="InterPro" id="IPR013149">
    <property type="entry name" value="ADH-like_C"/>
</dbReference>
<evidence type="ECO:0000259" key="7">
    <source>
        <dbReference type="SMART" id="SM00829"/>
    </source>
</evidence>
<comment type="cofactor">
    <cofactor evidence="1 6">
        <name>Zn(2+)</name>
        <dbReference type="ChEBI" id="CHEBI:29105"/>
    </cofactor>
</comment>
<evidence type="ECO:0000256" key="4">
    <source>
        <dbReference type="ARBA" id="ARBA00022833"/>
    </source>
</evidence>
<reference evidence="9" key="1">
    <citation type="submission" date="2016-10" db="EMBL/GenBank/DDBJ databases">
        <authorList>
            <person name="Varghese N."/>
            <person name="Submissions S."/>
        </authorList>
    </citation>
    <scope>NUCLEOTIDE SEQUENCE [LARGE SCALE GENOMIC DNA]</scope>
    <source>
        <strain evidence="9">DSM 45419</strain>
    </source>
</reference>
<dbReference type="SUPFAM" id="SSF51735">
    <property type="entry name" value="NAD(P)-binding Rossmann-fold domains"/>
    <property type="match status" value="1"/>
</dbReference>
<dbReference type="AlphaFoldDB" id="A0A1H0AMF5"/>
<dbReference type="InterPro" id="IPR045306">
    <property type="entry name" value="SDH-like"/>
</dbReference>
<dbReference type="GO" id="GO:0008270">
    <property type="term" value="F:zinc ion binding"/>
    <property type="evidence" value="ECO:0007669"/>
    <property type="project" value="InterPro"/>
</dbReference>
<evidence type="ECO:0000256" key="2">
    <source>
        <dbReference type="ARBA" id="ARBA00008072"/>
    </source>
</evidence>
<dbReference type="EMBL" id="FNHE01000017">
    <property type="protein sequence ID" value="SDN34752.1"/>
    <property type="molecule type" value="Genomic_DNA"/>
</dbReference>
<gene>
    <name evidence="8" type="ORF">SAMN05660642_04625</name>
</gene>
<proteinExistence type="inferred from homology"/>
<evidence type="ECO:0000313" key="8">
    <source>
        <dbReference type="EMBL" id="SDN34752.1"/>
    </source>
</evidence>
<comment type="similarity">
    <text evidence="2 6">Belongs to the zinc-containing alcohol dehydrogenase family.</text>
</comment>
<dbReference type="PROSITE" id="PS00059">
    <property type="entry name" value="ADH_ZINC"/>
    <property type="match status" value="1"/>
</dbReference>
<evidence type="ECO:0000256" key="3">
    <source>
        <dbReference type="ARBA" id="ARBA00022723"/>
    </source>
</evidence>
<dbReference type="InterPro" id="IPR013154">
    <property type="entry name" value="ADH-like_N"/>
</dbReference>
<keyword evidence="4 6" id="KW-0862">Zinc</keyword>
<dbReference type="PANTHER" id="PTHR43161:SF9">
    <property type="entry name" value="SORBITOL DEHYDROGENASE"/>
    <property type="match status" value="1"/>
</dbReference>
<dbReference type="InterPro" id="IPR002328">
    <property type="entry name" value="ADH_Zn_CS"/>
</dbReference>
<evidence type="ECO:0000256" key="6">
    <source>
        <dbReference type="RuleBase" id="RU361277"/>
    </source>
</evidence>
<dbReference type="Pfam" id="PF08240">
    <property type="entry name" value="ADH_N"/>
    <property type="match status" value="1"/>
</dbReference>
<evidence type="ECO:0000256" key="5">
    <source>
        <dbReference type="ARBA" id="ARBA00023002"/>
    </source>
</evidence>
<dbReference type="SMART" id="SM00829">
    <property type="entry name" value="PKS_ER"/>
    <property type="match status" value="1"/>
</dbReference>
<dbReference type="SUPFAM" id="SSF50129">
    <property type="entry name" value="GroES-like"/>
    <property type="match status" value="1"/>
</dbReference>
<dbReference type="STRING" id="1137991.SAMN05660642_04625"/>
<accession>A0A1H0AMF5</accession>
<dbReference type="InterPro" id="IPR036291">
    <property type="entry name" value="NAD(P)-bd_dom_sf"/>
</dbReference>
<dbReference type="Gene3D" id="3.90.180.10">
    <property type="entry name" value="Medium-chain alcohol dehydrogenases, catalytic domain"/>
    <property type="match status" value="1"/>
</dbReference>
<dbReference type="Pfam" id="PF00107">
    <property type="entry name" value="ADH_zinc_N"/>
    <property type="match status" value="1"/>
</dbReference>
<keyword evidence="5" id="KW-0560">Oxidoreductase</keyword>
<evidence type="ECO:0000313" key="9">
    <source>
        <dbReference type="Proteomes" id="UP000198680"/>
    </source>
</evidence>
<protein>
    <submittedName>
        <fullName evidence="8">L-iditol 2-dehydrogenase</fullName>
    </submittedName>
</protein>
<keyword evidence="3 6" id="KW-0479">Metal-binding</keyword>
<dbReference type="InterPro" id="IPR020843">
    <property type="entry name" value="ER"/>
</dbReference>
<sequence length="356" mass="36717">MSAATGTVPGTGDLGPAATMRASVLRGPGDVAVEERAVPQPGPGEVVVRVSSVGVCGSDTHYYDHGRIGRFVVESPLVLGHEAAGEVAALGPGVATLSVGQRVSVEPGVPDLTCPQCLAGRYNLCPGMRFFATPPIDGAFAEYVVVHAAFAHPVPETISDDAAALLEPLSVGIWACRRGRVGAGSRVLVTGAGPIGLVSVQAALAFGATEVVVSDVNPARLALARDLGATEVVDARTSRVTDLPRPPEVLLECSGHPVATADAIRALDRAGRAVLVGMGGDELALPLSVVQERELEVTGTFRYAGTWPTAIALVAAGRIDLDRLVTGTYRLDQAEDALTAGRRDPRSVKVVVHPQT</sequence>
<feature type="domain" description="Enoyl reductase (ER)" evidence="7">
    <location>
        <begin position="27"/>
        <end position="352"/>
    </location>
</feature>
<organism evidence="8 9">
    <name type="scientific">Geodermatophilus siccatus</name>
    <dbReference type="NCBI Taxonomy" id="1137991"/>
    <lineage>
        <taxon>Bacteria</taxon>
        <taxon>Bacillati</taxon>
        <taxon>Actinomycetota</taxon>
        <taxon>Actinomycetes</taxon>
        <taxon>Geodermatophilales</taxon>
        <taxon>Geodermatophilaceae</taxon>
        <taxon>Geodermatophilus</taxon>
    </lineage>
</organism>
<dbReference type="PANTHER" id="PTHR43161">
    <property type="entry name" value="SORBITOL DEHYDROGENASE"/>
    <property type="match status" value="1"/>
</dbReference>
<dbReference type="RefSeq" id="WP_217636250.1">
    <property type="nucleotide sequence ID" value="NZ_FNHE01000017.1"/>
</dbReference>
<name>A0A1H0AMF5_9ACTN</name>
<dbReference type="Gene3D" id="3.40.50.720">
    <property type="entry name" value="NAD(P)-binding Rossmann-like Domain"/>
    <property type="match status" value="1"/>
</dbReference>
<dbReference type="CDD" id="cd05285">
    <property type="entry name" value="sorbitol_DH"/>
    <property type="match status" value="1"/>
</dbReference>
<evidence type="ECO:0000256" key="1">
    <source>
        <dbReference type="ARBA" id="ARBA00001947"/>
    </source>
</evidence>